<proteinExistence type="predicted"/>
<evidence type="ECO:0000313" key="1">
    <source>
        <dbReference type="EMBL" id="XCH40321.1"/>
    </source>
</evidence>
<dbReference type="InterPro" id="IPR013320">
    <property type="entry name" value="ConA-like_dom_sf"/>
</dbReference>
<accession>A0AAU8GEL2</accession>
<dbReference type="Gene3D" id="2.60.120.200">
    <property type="match status" value="1"/>
</dbReference>
<organism evidence="1">
    <name type="scientific">Salmonella phage vB_SEnST11_KE22</name>
    <dbReference type="NCBI Taxonomy" id="3161173"/>
    <lineage>
        <taxon>Viruses</taxon>
        <taxon>Duplodnaviria</taxon>
        <taxon>Heunggongvirae</taxon>
        <taxon>Uroviricota</taxon>
        <taxon>Caudoviricetes</taxon>
        <taxon>Vequintavirinae</taxon>
        <taxon>Seunavirus</taxon>
    </lineage>
</organism>
<name>A0AAU8GEL2_9CAUD</name>
<protein>
    <submittedName>
        <fullName evidence="1">Major tail protein</fullName>
    </submittedName>
</protein>
<gene>
    <name evidence="1" type="ORF">NDDWPVAN_CDS0195</name>
</gene>
<dbReference type="SUPFAM" id="SSF49899">
    <property type="entry name" value="Concanavalin A-like lectins/glucanases"/>
    <property type="match status" value="1"/>
</dbReference>
<reference evidence="1" key="1">
    <citation type="submission" date="2024-05" db="EMBL/GenBank/DDBJ databases">
        <authorList>
            <person name="Mugo M.M."/>
            <person name="Musyoki A.M."/>
            <person name="Makumi A.M."/>
            <person name="Mutai I."/>
            <person name="Drechsel O."/>
            <person name="Kering K.K."/>
            <person name="Muturi P."/>
            <person name="Mbae C.K."/>
            <person name="Kariuki S.M."/>
        </authorList>
    </citation>
    <scope>NUCLEOTIDE SEQUENCE</scope>
</reference>
<sequence length="220" mass="24113">MKELLLVNNPKDPFKYSEWFNLDFTNYPVGTTTGFYSNGLTFNRSGVATCSVVLEDGIPAISFNGDGAISANTTPDKLLNNDWRITLIAKIKASTTNPMIFVGRSYQSNGSGTWIASLTSTAAMDFWWNASRGTSTGTIARDKWYRIIFESVGNKLTVYLNTELDDPTPGIAVPGLSGKVIPDLADGTNFPLVIGGSADSTTYHGRYFLRSLKIETKRRL</sequence>
<dbReference type="EMBL" id="PP856721">
    <property type="protein sequence ID" value="XCH40321.1"/>
    <property type="molecule type" value="Genomic_DNA"/>
</dbReference>